<feature type="domain" description="Peptidase S1" evidence="2">
    <location>
        <begin position="19"/>
        <end position="62"/>
    </location>
</feature>
<dbReference type="Pfam" id="PF00089">
    <property type="entry name" value="Trypsin"/>
    <property type="match status" value="1"/>
</dbReference>
<accession>A0A3B4HA37</accession>
<dbReference type="Ensembl" id="ENSPNYT00000032117.1">
    <property type="protein sequence ID" value="ENSPNYP00000031364.1"/>
    <property type="gene ID" value="ENSPNYG00000023652.1"/>
</dbReference>
<dbReference type="PROSITE" id="PS50240">
    <property type="entry name" value="TRYPSIN_DOM"/>
    <property type="match status" value="1"/>
</dbReference>
<dbReference type="Gene3D" id="2.40.10.10">
    <property type="entry name" value="Trypsin-like serine proteases"/>
    <property type="match status" value="1"/>
</dbReference>
<dbReference type="PROSITE" id="PS00134">
    <property type="entry name" value="TRYPSIN_HIS"/>
    <property type="match status" value="1"/>
</dbReference>
<dbReference type="PANTHER" id="PTHR24252:SF7">
    <property type="entry name" value="HYALIN"/>
    <property type="match status" value="1"/>
</dbReference>
<keyword evidence="1" id="KW-1015">Disulfide bond</keyword>
<dbReference type="InterPro" id="IPR009003">
    <property type="entry name" value="Peptidase_S1_PA"/>
</dbReference>
<dbReference type="AlphaFoldDB" id="A0A3B4HA37"/>
<reference evidence="3" key="1">
    <citation type="submission" date="2023-09" db="UniProtKB">
        <authorList>
            <consortium name="Ensembl"/>
        </authorList>
    </citation>
    <scope>IDENTIFICATION</scope>
</reference>
<protein>
    <recommendedName>
        <fullName evidence="2">Peptidase S1 domain-containing protein</fullName>
    </recommendedName>
</protein>
<evidence type="ECO:0000259" key="2">
    <source>
        <dbReference type="PROSITE" id="PS50240"/>
    </source>
</evidence>
<proteinExistence type="predicted"/>
<dbReference type="InterPro" id="IPR018114">
    <property type="entry name" value="TRYPSIN_HIS"/>
</dbReference>
<name>A0A3B4HA37_9CICH</name>
<dbReference type="GO" id="GO:0006508">
    <property type="term" value="P:proteolysis"/>
    <property type="evidence" value="ECO:0007669"/>
    <property type="project" value="InterPro"/>
</dbReference>
<dbReference type="InterPro" id="IPR001254">
    <property type="entry name" value="Trypsin_dom"/>
</dbReference>
<dbReference type="InterPro" id="IPR043504">
    <property type="entry name" value="Peptidase_S1_PA_chymotrypsin"/>
</dbReference>
<dbReference type="GeneTree" id="ENSGT00940000164481"/>
<dbReference type="PANTHER" id="PTHR24252">
    <property type="entry name" value="ACROSIN-RELATED"/>
    <property type="match status" value="1"/>
</dbReference>
<dbReference type="GO" id="GO:0004252">
    <property type="term" value="F:serine-type endopeptidase activity"/>
    <property type="evidence" value="ECO:0007669"/>
    <property type="project" value="InterPro"/>
</dbReference>
<evidence type="ECO:0000256" key="1">
    <source>
        <dbReference type="ARBA" id="ARBA00023157"/>
    </source>
</evidence>
<dbReference type="STRING" id="303518.ENSPNYP00000031364"/>
<organism evidence="3">
    <name type="scientific">Pundamilia nyererei</name>
    <dbReference type="NCBI Taxonomy" id="303518"/>
    <lineage>
        <taxon>Eukaryota</taxon>
        <taxon>Metazoa</taxon>
        <taxon>Chordata</taxon>
        <taxon>Craniata</taxon>
        <taxon>Vertebrata</taxon>
        <taxon>Euteleostomi</taxon>
        <taxon>Actinopterygii</taxon>
        <taxon>Neopterygii</taxon>
        <taxon>Teleostei</taxon>
        <taxon>Neoteleostei</taxon>
        <taxon>Acanthomorphata</taxon>
        <taxon>Ovalentaria</taxon>
        <taxon>Cichlomorphae</taxon>
        <taxon>Cichliformes</taxon>
        <taxon>Cichlidae</taxon>
        <taxon>African cichlids</taxon>
        <taxon>Pseudocrenilabrinae</taxon>
        <taxon>Haplochromini</taxon>
        <taxon>Pundamilia</taxon>
    </lineage>
</organism>
<evidence type="ECO:0000313" key="3">
    <source>
        <dbReference type="Ensembl" id="ENSPNYP00000031364.1"/>
    </source>
</evidence>
<dbReference type="SUPFAM" id="SSF50494">
    <property type="entry name" value="Trypsin-like serine proteases"/>
    <property type="match status" value="1"/>
</dbReference>
<sequence>VGLTAFALCGIRPYRSSRIVGGQASREGEWPWQVSLHFKGMGHVCGASVLSNRWLLTAAHCFVTHPGPTYVLCEGELTCKKWCLKYSRGLIGYS</sequence>